<organism evidence="5 6">
    <name type="scientific">Paramarasmius palmivorus</name>
    <dbReference type="NCBI Taxonomy" id="297713"/>
    <lineage>
        <taxon>Eukaryota</taxon>
        <taxon>Fungi</taxon>
        <taxon>Dikarya</taxon>
        <taxon>Basidiomycota</taxon>
        <taxon>Agaricomycotina</taxon>
        <taxon>Agaricomycetes</taxon>
        <taxon>Agaricomycetidae</taxon>
        <taxon>Agaricales</taxon>
        <taxon>Marasmiineae</taxon>
        <taxon>Marasmiaceae</taxon>
        <taxon>Paramarasmius</taxon>
    </lineage>
</organism>
<comment type="caution">
    <text evidence="5">The sequence shown here is derived from an EMBL/GenBank/DDBJ whole genome shotgun (WGS) entry which is preliminary data.</text>
</comment>
<feature type="compositionally biased region" description="Low complexity" evidence="2">
    <location>
        <begin position="350"/>
        <end position="360"/>
    </location>
</feature>
<dbReference type="PANTHER" id="PTHR31005:SF8">
    <property type="entry name" value="DUF4139 DOMAIN-CONTAINING PROTEIN"/>
    <property type="match status" value="1"/>
</dbReference>
<dbReference type="Proteomes" id="UP001383192">
    <property type="component" value="Unassembled WGS sequence"/>
</dbReference>
<keyword evidence="1" id="KW-0175">Coiled coil</keyword>
<accession>A0AAW0EEX7</accession>
<sequence>MTAQDPQDIHSVKLSCSDGDVQAVNLYQNRAEITRLFKLSVKKGQNDVEIDGLSSCMDKDSLRVEGHGPATIHDVNLKEKKSDSSEPDDNTILEQLQRKRARIQKAGTRCNKSLLSLENFIGAATPEHTKCEEYASVMEYYETTGARLDEKLLDLEQQLKKIDQEIKKHTNREEQLSGQSSLFGRRTTQREGIASIGVVAESDSDVELTLRYAVRNATWKAAYDLRADTSKPDKPITLVYKAIVSQSTGESWNNVSLTLETRRPEFGFQLPSLRQWTIKPRVASTGGLFGTPNPSGGGTLFGSSSRATPALFGAQQTPANPSVTAFASAFGVASTTSQPSEEPQRPMEHSSSSVGSQGSGVAATFRVPGRVTVPSNEGERSFTITTLELDALLTWFSIPKASFRNDSEYTFLPGKASVYVDGSFAMKIDIPQLGSNERLECSLGSDPSIRITYHPVSKKVTTSGFYQKSTTHAYEQRLTINNMKSSPLPFLKIVDQIPVPEHPEIMVKLINPALKEPGQEVSVEIPKTKAGAVTQNTSLAEVVAASIGPNHKVKEGVVAVWDGADDPDVDLGSFGKSGKINWLCEVPAKEKLNLTLQWEVGVPQNMNVAGL</sequence>
<gene>
    <name evidence="5" type="ORF">VNI00_000341</name>
</gene>
<dbReference type="EMBL" id="JAYKXP010000001">
    <property type="protein sequence ID" value="KAK7062845.1"/>
    <property type="molecule type" value="Genomic_DNA"/>
</dbReference>
<feature type="coiled-coil region" evidence="1">
    <location>
        <begin position="145"/>
        <end position="179"/>
    </location>
</feature>
<dbReference type="Pfam" id="PF13598">
    <property type="entry name" value="DUF4139"/>
    <property type="match status" value="1"/>
</dbReference>
<dbReference type="InterPro" id="IPR025554">
    <property type="entry name" value="DUF4140"/>
</dbReference>
<dbReference type="InterPro" id="IPR011935">
    <property type="entry name" value="CHP02231"/>
</dbReference>
<evidence type="ECO:0000259" key="4">
    <source>
        <dbReference type="Pfam" id="PF13600"/>
    </source>
</evidence>
<dbReference type="Pfam" id="PF13600">
    <property type="entry name" value="DUF4140"/>
    <property type="match status" value="1"/>
</dbReference>
<reference evidence="5 6" key="1">
    <citation type="submission" date="2024-01" db="EMBL/GenBank/DDBJ databases">
        <title>A draft genome for a cacao thread blight-causing isolate of Paramarasmius palmivorus.</title>
        <authorList>
            <person name="Baruah I.K."/>
            <person name="Bukari Y."/>
            <person name="Amoako-Attah I."/>
            <person name="Meinhardt L.W."/>
            <person name="Bailey B.A."/>
            <person name="Cohen S.P."/>
        </authorList>
    </citation>
    <scope>NUCLEOTIDE SEQUENCE [LARGE SCALE GENOMIC DNA]</scope>
    <source>
        <strain evidence="5 6">GH-12</strain>
    </source>
</reference>
<feature type="domain" description="DUF4139" evidence="3">
    <location>
        <begin position="208"/>
        <end position="603"/>
    </location>
</feature>
<dbReference type="AlphaFoldDB" id="A0AAW0EEX7"/>
<proteinExistence type="predicted"/>
<name>A0AAW0EEX7_9AGAR</name>
<feature type="region of interest" description="Disordered" evidence="2">
    <location>
        <begin position="334"/>
        <end position="360"/>
    </location>
</feature>
<evidence type="ECO:0000259" key="3">
    <source>
        <dbReference type="Pfam" id="PF13598"/>
    </source>
</evidence>
<dbReference type="PANTHER" id="PTHR31005">
    <property type="entry name" value="DUF4139 DOMAIN-CONTAINING PROTEIN"/>
    <property type="match status" value="1"/>
</dbReference>
<evidence type="ECO:0000256" key="2">
    <source>
        <dbReference type="SAM" id="MobiDB-lite"/>
    </source>
</evidence>
<dbReference type="InterPro" id="IPR037291">
    <property type="entry name" value="DUF4139"/>
</dbReference>
<dbReference type="NCBIfam" id="TIGR02231">
    <property type="entry name" value="mucoidy inhibitor MuiA family protein"/>
    <property type="match status" value="2"/>
</dbReference>
<keyword evidence="6" id="KW-1185">Reference proteome</keyword>
<evidence type="ECO:0008006" key="7">
    <source>
        <dbReference type="Google" id="ProtNLM"/>
    </source>
</evidence>
<feature type="domain" description="DUF4140" evidence="4">
    <location>
        <begin position="24"/>
        <end position="112"/>
    </location>
</feature>
<protein>
    <recommendedName>
        <fullName evidence="7">Mucoidy inhibitor A</fullName>
    </recommendedName>
</protein>
<evidence type="ECO:0000313" key="5">
    <source>
        <dbReference type="EMBL" id="KAK7062845.1"/>
    </source>
</evidence>
<evidence type="ECO:0000256" key="1">
    <source>
        <dbReference type="SAM" id="Coils"/>
    </source>
</evidence>
<evidence type="ECO:0000313" key="6">
    <source>
        <dbReference type="Proteomes" id="UP001383192"/>
    </source>
</evidence>